<dbReference type="EMBL" id="DXEK01000157">
    <property type="protein sequence ID" value="HIX77786.1"/>
    <property type="molecule type" value="Genomic_DNA"/>
</dbReference>
<evidence type="ECO:0000256" key="2">
    <source>
        <dbReference type="ARBA" id="ARBA00005262"/>
    </source>
</evidence>
<protein>
    <submittedName>
        <fullName evidence="8">Chromate transporter</fullName>
    </submittedName>
</protein>
<dbReference type="PANTHER" id="PTHR43663">
    <property type="entry name" value="CHROMATE TRANSPORT PROTEIN-RELATED"/>
    <property type="match status" value="1"/>
</dbReference>
<keyword evidence="5 7" id="KW-1133">Transmembrane helix</keyword>
<evidence type="ECO:0000256" key="6">
    <source>
        <dbReference type="ARBA" id="ARBA00023136"/>
    </source>
</evidence>
<organism evidence="8 9">
    <name type="scientific">Candidatus Fusicatenibacter merdavium</name>
    <dbReference type="NCBI Taxonomy" id="2838600"/>
    <lineage>
        <taxon>Bacteria</taxon>
        <taxon>Bacillati</taxon>
        <taxon>Bacillota</taxon>
        <taxon>Clostridia</taxon>
        <taxon>Lachnospirales</taxon>
        <taxon>Lachnospiraceae</taxon>
        <taxon>Fusicatenibacter</taxon>
    </lineage>
</organism>
<dbReference type="AlphaFoldDB" id="A0A9D2BIV9"/>
<evidence type="ECO:0000256" key="7">
    <source>
        <dbReference type="SAM" id="Phobius"/>
    </source>
</evidence>
<comment type="caution">
    <text evidence="8">The sequence shown here is derived from an EMBL/GenBank/DDBJ whole genome shotgun (WGS) entry which is preliminary data.</text>
</comment>
<proteinExistence type="inferred from homology"/>
<evidence type="ECO:0000256" key="4">
    <source>
        <dbReference type="ARBA" id="ARBA00022692"/>
    </source>
</evidence>
<evidence type="ECO:0000256" key="1">
    <source>
        <dbReference type="ARBA" id="ARBA00004651"/>
    </source>
</evidence>
<accession>A0A9D2BIV9</accession>
<dbReference type="InterPro" id="IPR003370">
    <property type="entry name" value="Chromate_transpt"/>
</dbReference>
<keyword evidence="6 7" id="KW-0472">Membrane</keyword>
<dbReference type="GO" id="GO:0005886">
    <property type="term" value="C:plasma membrane"/>
    <property type="evidence" value="ECO:0007669"/>
    <property type="project" value="UniProtKB-SubCell"/>
</dbReference>
<dbReference type="Proteomes" id="UP000886890">
    <property type="component" value="Unassembled WGS sequence"/>
</dbReference>
<evidence type="ECO:0000313" key="8">
    <source>
        <dbReference type="EMBL" id="HIX77786.1"/>
    </source>
</evidence>
<evidence type="ECO:0000256" key="3">
    <source>
        <dbReference type="ARBA" id="ARBA00022475"/>
    </source>
</evidence>
<sequence length="189" mass="19931">MIYLQLFLSFLQIGAFSFGGGYAAMPLIQAQIVDGHQWLTASEFTNLITISQMTPGPIAVNAATFVGTQIAGPAGAVVATLGCILPSCIFVTGLAYIYTKYRKLDLLQGALGALRPAVVALIAQAGIDILITAFFKSGVFSLAAENISVRAVVWFVLGFVLLRKTKLGPVPVMILCGVLEVAASFFLGK</sequence>
<reference evidence="8" key="1">
    <citation type="journal article" date="2021" name="PeerJ">
        <title>Extensive microbial diversity within the chicken gut microbiome revealed by metagenomics and culture.</title>
        <authorList>
            <person name="Gilroy R."/>
            <person name="Ravi A."/>
            <person name="Getino M."/>
            <person name="Pursley I."/>
            <person name="Horton D.L."/>
            <person name="Alikhan N.F."/>
            <person name="Baker D."/>
            <person name="Gharbi K."/>
            <person name="Hall N."/>
            <person name="Watson M."/>
            <person name="Adriaenssens E.M."/>
            <person name="Foster-Nyarko E."/>
            <person name="Jarju S."/>
            <person name="Secka A."/>
            <person name="Antonio M."/>
            <person name="Oren A."/>
            <person name="Chaudhuri R.R."/>
            <person name="La Ragione R."/>
            <person name="Hildebrand F."/>
            <person name="Pallen M.J."/>
        </authorList>
    </citation>
    <scope>NUCLEOTIDE SEQUENCE</scope>
    <source>
        <strain evidence="8">CHK183-1962</strain>
    </source>
</reference>
<evidence type="ECO:0000256" key="5">
    <source>
        <dbReference type="ARBA" id="ARBA00022989"/>
    </source>
</evidence>
<dbReference type="InterPro" id="IPR052518">
    <property type="entry name" value="CHR_Transporter"/>
</dbReference>
<comment type="subcellular location">
    <subcellularLocation>
        <location evidence="1">Cell membrane</location>
        <topology evidence="1">Multi-pass membrane protein</topology>
    </subcellularLocation>
</comment>
<feature type="transmembrane region" description="Helical" evidence="7">
    <location>
        <begin position="170"/>
        <end position="188"/>
    </location>
</feature>
<dbReference type="GO" id="GO:0015109">
    <property type="term" value="F:chromate transmembrane transporter activity"/>
    <property type="evidence" value="ECO:0007669"/>
    <property type="project" value="InterPro"/>
</dbReference>
<dbReference type="Pfam" id="PF02417">
    <property type="entry name" value="Chromate_transp"/>
    <property type="match status" value="1"/>
</dbReference>
<gene>
    <name evidence="8" type="ORF">H9734_09375</name>
</gene>
<comment type="similarity">
    <text evidence="2">Belongs to the chromate ion transporter (CHR) (TC 2.A.51) family.</text>
</comment>
<feature type="transmembrane region" description="Helical" evidence="7">
    <location>
        <begin position="110"/>
        <end position="135"/>
    </location>
</feature>
<evidence type="ECO:0000313" key="9">
    <source>
        <dbReference type="Proteomes" id="UP000886890"/>
    </source>
</evidence>
<name>A0A9D2BIV9_9FIRM</name>
<dbReference type="PANTHER" id="PTHR43663:SF1">
    <property type="entry name" value="CHROMATE TRANSPORTER"/>
    <property type="match status" value="1"/>
</dbReference>
<keyword evidence="4 7" id="KW-0812">Transmembrane</keyword>
<reference evidence="8" key="2">
    <citation type="submission" date="2021-04" db="EMBL/GenBank/DDBJ databases">
        <authorList>
            <person name="Gilroy R."/>
        </authorList>
    </citation>
    <scope>NUCLEOTIDE SEQUENCE</scope>
    <source>
        <strain evidence="8">CHK183-1962</strain>
    </source>
</reference>
<keyword evidence="3" id="KW-1003">Cell membrane</keyword>
<feature type="transmembrane region" description="Helical" evidence="7">
    <location>
        <begin position="147"/>
        <end position="163"/>
    </location>
</feature>
<feature type="transmembrane region" description="Helical" evidence="7">
    <location>
        <begin position="74"/>
        <end position="98"/>
    </location>
</feature>